<evidence type="ECO:0000256" key="1">
    <source>
        <dbReference type="SAM" id="MobiDB-lite"/>
    </source>
</evidence>
<feature type="compositionally biased region" description="Polar residues" evidence="1">
    <location>
        <begin position="77"/>
        <end position="93"/>
    </location>
</feature>
<reference evidence="2" key="1">
    <citation type="journal article" date="2023" name="G3 (Bethesda)">
        <title>Whole genome assembly and annotation of the endangered Caribbean coral Acropora cervicornis.</title>
        <authorList>
            <person name="Selwyn J.D."/>
            <person name="Vollmer S.V."/>
        </authorList>
    </citation>
    <scope>NUCLEOTIDE SEQUENCE</scope>
    <source>
        <strain evidence="2">K2</strain>
    </source>
</reference>
<feature type="compositionally biased region" description="Polar residues" evidence="1">
    <location>
        <begin position="101"/>
        <end position="112"/>
    </location>
</feature>
<feature type="region of interest" description="Disordered" evidence="1">
    <location>
        <begin position="38"/>
        <end position="112"/>
    </location>
</feature>
<sequence length="138" mass="15631">MMNEMRPKGWEDIAFRLSALCGGFEKYDIVEDMGLSARNRRKPSLASDSRQNLDAMLRRKSTESTTSTDSQEDDVLLSSSSETDLHKTNSLSSEEFKRTLNKNTSKDNTLPKTISMDLDMSSFDFTELQSDRLSSTEI</sequence>
<evidence type="ECO:0000313" key="2">
    <source>
        <dbReference type="EMBL" id="KAK2569559.1"/>
    </source>
</evidence>
<dbReference type="Proteomes" id="UP001249851">
    <property type="component" value="Unassembled WGS sequence"/>
</dbReference>
<comment type="caution">
    <text evidence="2">The sequence shown here is derived from an EMBL/GenBank/DDBJ whole genome shotgun (WGS) entry which is preliminary data.</text>
</comment>
<name>A0AAD9QY44_ACRCE</name>
<gene>
    <name evidence="2" type="ORF">P5673_005384</name>
</gene>
<evidence type="ECO:0000313" key="3">
    <source>
        <dbReference type="Proteomes" id="UP001249851"/>
    </source>
</evidence>
<keyword evidence="3" id="KW-1185">Reference proteome</keyword>
<proteinExistence type="predicted"/>
<dbReference type="EMBL" id="JARQWQ010000009">
    <property type="protein sequence ID" value="KAK2569559.1"/>
    <property type="molecule type" value="Genomic_DNA"/>
</dbReference>
<reference evidence="2" key="2">
    <citation type="journal article" date="2023" name="Science">
        <title>Genomic signatures of disease resistance in endangered staghorn corals.</title>
        <authorList>
            <person name="Vollmer S.V."/>
            <person name="Selwyn J.D."/>
            <person name="Despard B.A."/>
            <person name="Roesel C.L."/>
        </authorList>
    </citation>
    <scope>NUCLEOTIDE SEQUENCE</scope>
    <source>
        <strain evidence="2">K2</strain>
    </source>
</reference>
<organism evidence="2 3">
    <name type="scientific">Acropora cervicornis</name>
    <name type="common">Staghorn coral</name>
    <dbReference type="NCBI Taxonomy" id="6130"/>
    <lineage>
        <taxon>Eukaryota</taxon>
        <taxon>Metazoa</taxon>
        <taxon>Cnidaria</taxon>
        <taxon>Anthozoa</taxon>
        <taxon>Hexacorallia</taxon>
        <taxon>Scleractinia</taxon>
        <taxon>Astrocoeniina</taxon>
        <taxon>Acroporidae</taxon>
        <taxon>Acropora</taxon>
    </lineage>
</organism>
<dbReference type="AlphaFoldDB" id="A0AAD9QY44"/>
<accession>A0AAD9QY44</accession>
<protein>
    <submittedName>
        <fullName evidence="2">Uncharacterized protein</fullName>
    </submittedName>
</protein>